<protein>
    <recommendedName>
        <fullName evidence="4">Condensin complex subunit 2</fullName>
    </recommendedName>
</protein>
<dbReference type="PANTHER" id="PTHR13108">
    <property type="entry name" value="CONDENSIN COMPLEX SUBUNIT 2"/>
    <property type="match status" value="1"/>
</dbReference>
<keyword evidence="9" id="KW-0226">DNA condensation</keyword>
<keyword evidence="5" id="KW-0158">Chromosome</keyword>
<evidence type="ECO:0000256" key="3">
    <source>
        <dbReference type="ARBA" id="ARBA00009471"/>
    </source>
</evidence>
<evidence type="ECO:0000256" key="8">
    <source>
        <dbReference type="ARBA" id="ARBA00022776"/>
    </source>
</evidence>
<keyword evidence="7" id="KW-0132">Cell division</keyword>
<comment type="subcellular location">
    <subcellularLocation>
        <location evidence="1">Chromosome</location>
    </subcellularLocation>
    <subcellularLocation>
        <location evidence="2">Cytoplasm</location>
    </subcellularLocation>
</comment>
<evidence type="ECO:0000313" key="12">
    <source>
        <dbReference type="Proteomes" id="UP000594260"/>
    </source>
</evidence>
<dbReference type="InParanoid" id="A0A7M7L0K5"/>
<keyword evidence="6" id="KW-0963">Cytoplasm</keyword>
<evidence type="ECO:0000256" key="10">
    <source>
        <dbReference type="ARBA" id="ARBA00023306"/>
    </source>
</evidence>
<keyword evidence="10" id="KW-0131">Cell cycle</keyword>
<name>A0A7M7L0K5_VARDE</name>
<reference evidence="11" key="1">
    <citation type="submission" date="2021-01" db="UniProtKB">
        <authorList>
            <consortium name="EnsemblMetazoa"/>
        </authorList>
    </citation>
    <scope>IDENTIFICATION</scope>
</reference>
<dbReference type="RefSeq" id="XP_022671925.1">
    <property type="nucleotide sequence ID" value="XM_022816190.1"/>
</dbReference>
<accession>A0A7M7L0K5</accession>
<evidence type="ECO:0000256" key="4">
    <source>
        <dbReference type="ARBA" id="ARBA00016065"/>
    </source>
</evidence>
<dbReference type="GO" id="GO:0003682">
    <property type="term" value="F:chromatin binding"/>
    <property type="evidence" value="ECO:0007669"/>
    <property type="project" value="TreeGrafter"/>
</dbReference>
<evidence type="ECO:0000256" key="1">
    <source>
        <dbReference type="ARBA" id="ARBA00004286"/>
    </source>
</evidence>
<keyword evidence="8" id="KW-0498">Mitosis</keyword>
<dbReference type="Proteomes" id="UP000594260">
    <property type="component" value="Unplaced"/>
</dbReference>
<dbReference type="KEGG" id="vde:111254873"/>
<evidence type="ECO:0000256" key="7">
    <source>
        <dbReference type="ARBA" id="ARBA00022618"/>
    </source>
</evidence>
<dbReference type="InterPro" id="IPR022816">
    <property type="entry name" value="Condensin_barren_su2"/>
</dbReference>
<dbReference type="OrthoDB" id="362021at2759"/>
<dbReference type="GO" id="GO:0000796">
    <property type="term" value="C:condensin complex"/>
    <property type="evidence" value="ECO:0007669"/>
    <property type="project" value="InterPro"/>
</dbReference>
<proteinExistence type="inferred from homology"/>
<dbReference type="EnsemblMetazoa" id="XM_022816190">
    <property type="protein sequence ID" value="XP_022671925"/>
    <property type="gene ID" value="LOC111254873"/>
</dbReference>
<evidence type="ECO:0000256" key="6">
    <source>
        <dbReference type="ARBA" id="ARBA00022490"/>
    </source>
</evidence>
<sequence length="626" mass="70595">MDARNKQRRDIKVFGYYDLTGPYDVVRYVQEKKVTVENSFDFIDIEKTLTQVSQGHHGSEINFQTASLSLDASSKVYGLRVDNLHNLLLQLRNSFRPKTCVVPDTECESRTSPKIEIRKEPHASKRIRSNYVEPDLLKTTGAIDVNLDMNDFCGKILLEVSGQEGSMGRIMSFLPPADMHPIDITQQDHWFEAGVMEDMRTLRPLPDIPIGLPISRLLETFSMDLQSGKHFSQESLHTSLEQDSDIRKYKFDPDADSLSTKRTVLYGDTIQETQASNLAVLKVIKKENSEISVPGERFTIDGTPIRAIEARGRPRKFIDLPFLPLLERMTQPGDEPECKQAPDYNLFNAAVLSLAPSSIRLSNATLTKWTSNCKKLRHPDPVEIRDLTFDSVVERFSSLFFLESYKVSIQEFPDGSAAKVDAPDIRLVKRKCSEPEESKFTAEIKSESQVASSSWPLDTKSTQEPEWSQTIAPDLMTTAIYLGHRTAQKKFNLKQMCQAMWDIFLISNSKNDVPVGDKGSKHLLSHLYIAIQPTLSPDNRRAINPQLAFVALLSLANEEKLNLVPIDEVDVCISQMVIAASSIPLTFEPVEAHSRSKGFKRSGLQRNKLKSKRLRLTNESVANSYG</sequence>
<organism evidence="11 12">
    <name type="scientific">Varroa destructor</name>
    <name type="common">Honeybee mite</name>
    <dbReference type="NCBI Taxonomy" id="109461"/>
    <lineage>
        <taxon>Eukaryota</taxon>
        <taxon>Metazoa</taxon>
        <taxon>Ecdysozoa</taxon>
        <taxon>Arthropoda</taxon>
        <taxon>Chelicerata</taxon>
        <taxon>Arachnida</taxon>
        <taxon>Acari</taxon>
        <taxon>Parasitiformes</taxon>
        <taxon>Mesostigmata</taxon>
        <taxon>Gamasina</taxon>
        <taxon>Dermanyssoidea</taxon>
        <taxon>Varroidae</taxon>
        <taxon>Varroa</taxon>
    </lineage>
</organism>
<evidence type="ECO:0000256" key="9">
    <source>
        <dbReference type="ARBA" id="ARBA00023067"/>
    </source>
</evidence>
<keyword evidence="12" id="KW-1185">Reference proteome</keyword>
<dbReference type="AlphaFoldDB" id="A0A7M7L0K5"/>
<dbReference type="GO" id="GO:0005737">
    <property type="term" value="C:cytoplasm"/>
    <property type="evidence" value="ECO:0007669"/>
    <property type="project" value="UniProtKB-SubCell"/>
</dbReference>
<dbReference type="RefSeq" id="XP_022671924.1">
    <property type="nucleotide sequence ID" value="XM_022816189.1"/>
</dbReference>
<evidence type="ECO:0000313" key="11">
    <source>
        <dbReference type="EnsemblMetazoa" id="XP_022671924"/>
    </source>
</evidence>
<dbReference type="GeneID" id="111254873"/>
<dbReference type="GO" id="GO:0051301">
    <property type="term" value="P:cell division"/>
    <property type="evidence" value="ECO:0007669"/>
    <property type="project" value="UniProtKB-KW"/>
</dbReference>
<comment type="similarity">
    <text evidence="3">Belongs to the CND2 (condensin subunit 2) family.</text>
</comment>
<dbReference type="Pfam" id="PF05786">
    <property type="entry name" value="Cnd2"/>
    <property type="match status" value="1"/>
</dbReference>
<dbReference type="GO" id="GO:0007076">
    <property type="term" value="P:mitotic chromosome condensation"/>
    <property type="evidence" value="ECO:0007669"/>
    <property type="project" value="InterPro"/>
</dbReference>
<evidence type="ECO:0000256" key="2">
    <source>
        <dbReference type="ARBA" id="ARBA00004496"/>
    </source>
</evidence>
<evidence type="ECO:0000256" key="5">
    <source>
        <dbReference type="ARBA" id="ARBA00022454"/>
    </source>
</evidence>
<dbReference type="PANTHER" id="PTHR13108:SF9">
    <property type="entry name" value="CONDENSIN COMPLEX SUBUNIT 2"/>
    <property type="match status" value="1"/>
</dbReference>
<dbReference type="EnsemblMetazoa" id="XM_022816189">
    <property type="protein sequence ID" value="XP_022671924"/>
    <property type="gene ID" value="LOC111254873"/>
</dbReference>